<dbReference type="AlphaFoldDB" id="I7K8K3"/>
<reference evidence="1 2" key="1">
    <citation type="journal article" date="2011" name="J. Bacteriol.">
        <title>Draft genome sequence of Caloramator australicus strain RC3T, a thermoanaerobe from the Great Artesian Basin of Australia.</title>
        <authorList>
            <person name="Ogg C.D."/>
            <person name="Patel B.K.C."/>
        </authorList>
    </citation>
    <scope>NUCLEOTIDE SEQUENCE [LARGE SCALE GENOMIC DNA]</scope>
    <source>
        <strain evidence="1 2">RC3</strain>
    </source>
</reference>
<protein>
    <submittedName>
        <fullName evidence="1">Uncharacterized protein</fullName>
    </submittedName>
</protein>
<organism evidence="1 2">
    <name type="scientific">Caloramator australicus RC3</name>
    <dbReference type="NCBI Taxonomy" id="857293"/>
    <lineage>
        <taxon>Bacteria</taxon>
        <taxon>Bacillati</taxon>
        <taxon>Bacillota</taxon>
        <taxon>Clostridia</taxon>
        <taxon>Eubacteriales</taxon>
        <taxon>Clostridiaceae</taxon>
        <taxon>Caloramator</taxon>
    </lineage>
</organism>
<dbReference type="eggNOG" id="ENOG5033BA2">
    <property type="taxonomic scope" value="Bacteria"/>
</dbReference>
<dbReference type="RefSeq" id="WP_008909108.1">
    <property type="nucleotide sequence ID" value="NZ_CAKP01000096.1"/>
</dbReference>
<proteinExistence type="predicted"/>
<dbReference type="STRING" id="857293.CAAU_1766"/>
<dbReference type="Proteomes" id="UP000007652">
    <property type="component" value="Unassembled WGS sequence"/>
</dbReference>
<name>I7K8K3_9CLOT</name>
<evidence type="ECO:0000313" key="2">
    <source>
        <dbReference type="Proteomes" id="UP000007652"/>
    </source>
</evidence>
<dbReference type="EMBL" id="CAKP01000096">
    <property type="protein sequence ID" value="CCJ33850.1"/>
    <property type="molecule type" value="Genomic_DNA"/>
</dbReference>
<accession>I7K8K3</accession>
<comment type="caution">
    <text evidence="1">The sequence shown here is derived from an EMBL/GenBank/DDBJ whole genome shotgun (WGS) entry which is preliminary data.</text>
</comment>
<evidence type="ECO:0000313" key="1">
    <source>
        <dbReference type="EMBL" id="CCJ33850.1"/>
    </source>
</evidence>
<dbReference type="OrthoDB" id="1954951at2"/>
<gene>
    <name evidence="1" type="ORF">CAAU_1766</name>
</gene>
<keyword evidence="2" id="KW-1185">Reference proteome</keyword>
<sequence>MKSQKQEINKILYPEIFNSDYIYTYITFNKELKDLIEESGQKKNFSRVYRKNLQFLTNLKKNCIFQKSFEQLKDNNKLYSMRFVGEKNIRILFSFFYLNNKDVVILLNCFQEKDNKKLKSSDGYNKAIEIAEKRIKELLSLGLKLS</sequence>